<evidence type="ECO:0000256" key="1">
    <source>
        <dbReference type="ARBA" id="ARBA00022741"/>
    </source>
</evidence>
<evidence type="ECO:0000313" key="6">
    <source>
        <dbReference type="EMBL" id="KAH7288719.1"/>
    </source>
</evidence>
<feature type="domain" description="Protein kinase" evidence="5">
    <location>
        <begin position="1"/>
        <end position="230"/>
    </location>
</feature>
<keyword evidence="2" id="KW-0067">ATP-binding</keyword>
<dbReference type="Pfam" id="PF00069">
    <property type="entry name" value="Pkinase"/>
    <property type="match status" value="1"/>
</dbReference>
<feature type="region of interest" description="Disordered" evidence="3">
    <location>
        <begin position="252"/>
        <end position="271"/>
    </location>
</feature>
<comment type="caution">
    <text evidence="6">The sequence shown here is derived from an EMBL/GenBank/DDBJ whole genome shotgun (WGS) entry which is preliminary data.</text>
</comment>
<feature type="signal peptide" evidence="4">
    <location>
        <begin position="1"/>
        <end position="24"/>
    </location>
</feature>
<evidence type="ECO:0000256" key="4">
    <source>
        <dbReference type="SAM" id="SignalP"/>
    </source>
</evidence>
<evidence type="ECO:0000256" key="3">
    <source>
        <dbReference type="SAM" id="MobiDB-lite"/>
    </source>
</evidence>
<keyword evidence="1" id="KW-0547">Nucleotide-binding</keyword>
<organism evidence="6 7">
    <name type="scientific">Ceratopteris richardii</name>
    <name type="common">Triangle waterfern</name>
    <dbReference type="NCBI Taxonomy" id="49495"/>
    <lineage>
        <taxon>Eukaryota</taxon>
        <taxon>Viridiplantae</taxon>
        <taxon>Streptophyta</taxon>
        <taxon>Embryophyta</taxon>
        <taxon>Tracheophyta</taxon>
        <taxon>Polypodiopsida</taxon>
        <taxon>Polypodiidae</taxon>
        <taxon>Polypodiales</taxon>
        <taxon>Pteridineae</taxon>
        <taxon>Pteridaceae</taxon>
        <taxon>Parkerioideae</taxon>
        <taxon>Ceratopteris</taxon>
    </lineage>
</organism>
<dbReference type="GO" id="GO:0005524">
    <property type="term" value="F:ATP binding"/>
    <property type="evidence" value="ECO:0007669"/>
    <property type="project" value="UniProtKB-KW"/>
</dbReference>
<evidence type="ECO:0000256" key="2">
    <source>
        <dbReference type="ARBA" id="ARBA00022840"/>
    </source>
</evidence>
<dbReference type="Gene3D" id="1.10.510.10">
    <property type="entry name" value="Transferase(Phosphotransferase) domain 1"/>
    <property type="match status" value="1"/>
</dbReference>
<protein>
    <recommendedName>
        <fullName evidence="5">Protein kinase domain-containing protein</fullName>
    </recommendedName>
</protein>
<proteinExistence type="predicted"/>
<dbReference type="GO" id="GO:0004672">
    <property type="term" value="F:protein kinase activity"/>
    <property type="evidence" value="ECO:0007669"/>
    <property type="project" value="InterPro"/>
</dbReference>
<reference evidence="6" key="1">
    <citation type="submission" date="2021-08" db="EMBL/GenBank/DDBJ databases">
        <title>WGS assembly of Ceratopteris richardii.</title>
        <authorList>
            <person name="Marchant D.B."/>
            <person name="Chen G."/>
            <person name="Jenkins J."/>
            <person name="Shu S."/>
            <person name="Leebens-Mack J."/>
            <person name="Grimwood J."/>
            <person name="Schmutz J."/>
            <person name="Soltis P."/>
            <person name="Soltis D."/>
            <person name="Chen Z.-H."/>
        </authorList>
    </citation>
    <scope>NUCLEOTIDE SEQUENCE</scope>
    <source>
        <strain evidence="6">Whitten #5841</strain>
        <tissue evidence="6">Leaf</tissue>
    </source>
</reference>
<feature type="chain" id="PRO_5035771011" description="Protein kinase domain-containing protein" evidence="4">
    <location>
        <begin position="25"/>
        <end position="271"/>
    </location>
</feature>
<dbReference type="InterPro" id="IPR000719">
    <property type="entry name" value="Prot_kinase_dom"/>
</dbReference>
<dbReference type="PROSITE" id="PS00108">
    <property type="entry name" value="PROTEIN_KINASE_ST"/>
    <property type="match status" value="1"/>
</dbReference>
<dbReference type="InterPro" id="IPR008271">
    <property type="entry name" value="Ser/Thr_kinase_AS"/>
</dbReference>
<evidence type="ECO:0000259" key="5">
    <source>
        <dbReference type="PROSITE" id="PS50011"/>
    </source>
</evidence>
<dbReference type="PROSITE" id="PS50011">
    <property type="entry name" value="PROTEIN_KINASE_DOM"/>
    <property type="match status" value="1"/>
</dbReference>
<dbReference type="PANTHER" id="PTHR47989:SF24">
    <property type="entry name" value="CALCIUM_CALMODULIN-REGULATED RECEPTOR-LIKE KINASE 1 ISOFORM X1"/>
    <property type="match status" value="1"/>
</dbReference>
<evidence type="ECO:0000313" key="7">
    <source>
        <dbReference type="Proteomes" id="UP000825935"/>
    </source>
</evidence>
<dbReference type="PANTHER" id="PTHR47989">
    <property type="entry name" value="OS01G0750732 PROTEIN"/>
    <property type="match status" value="1"/>
</dbReference>
<dbReference type="InterPro" id="IPR011009">
    <property type="entry name" value="Kinase-like_dom_sf"/>
</dbReference>
<dbReference type="SUPFAM" id="SSF56112">
    <property type="entry name" value="Protein kinase-like (PK-like)"/>
    <property type="match status" value="1"/>
</dbReference>
<dbReference type="Proteomes" id="UP000825935">
    <property type="component" value="Chromosome 31"/>
</dbReference>
<keyword evidence="7" id="KW-1185">Reference proteome</keyword>
<dbReference type="EMBL" id="CM035436">
    <property type="protein sequence ID" value="KAH7288719.1"/>
    <property type="molecule type" value="Genomic_DNA"/>
</dbReference>
<name>A0A8T2QXA4_CERRI</name>
<dbReference type="OrthoDB" id="4062651at2759"/>
<dbReference type="AlphaFoldDB" id="A0A8T2QXA4"/>
<feature type="compositionally biased region" description="Polar residues" evidence="3">
    <location>
        <begin position="261"/>
        <end position="271"/>
    </location>
</feature>
<gene>
    <name evidence="6" type="ORF">KP509_31G038200</name>
</gene>
<sequence length="271" mass="30671">MVLVRRVTMNIFFCFCIALVQVSAINNYENERLISFRDGFISWNYHSGAAEHTYEPLTWTQRISIAQDIARGIEYLHDGAVPPVIHRDIKASNILLDSFMVARIADFGLSKESDSGRPASGVRGTYGYVDPEYFYSNNLTPKSDVYSFGIVLFELIAGRSPSEGLMEYVEVVLSMNGGRDVWLQLLDPRLHGNCDLKELNHIALIASRCAEAEVQKRPRISEVVQALARFRRTGGSKLDSLNLSSFNRFERKQRAERDMMQESSSMEDARG</sequence>
<keyword evidence="4" id="KW-0732">Signal</keyword>
<accession>A0A8T2QXA4</accession>
<dbReference type="SMART" id="SM00220">
    <property type="entry name" value="S_TKc"/>
    <property type="match status" value="1"/>
</dbReference>